<evidence type="ECO:0000313" key="3">
    <source>
        <dbReference type="Proteomes" id="UP000631114"/>
    </source>
</evidence>
<dbReference type="PANTHER" id="PTHR31197:SF2">
    <property type="entry name" value="C2H2-TYPE DOMAIN-CONTAINING PROTEIN"/>
    <property type="match status" value="1"/>
</dbReference>
<dbReference type="Proteomes" id="UP000631114">
    <property type="component" value="Unassembled WGS sequence"/>
</dbReference>
<comment type="caution">
    <text evidence="2">The sequence shown here is derived from an EMBL/GenBank/DDBJ whole genome shotgun (WGS) entry which is preliminary data.</text>
</comment>
<dbReference type="Pfam" id="PF07800">
    <property type="entry name" value="DUF1644"/>
    <property type="match status" value="1"/>
</dbReference>
<gene>
    <name evidence="2" type="ORF">IFM89_024991</name>
</gene>
<accession>A0A835LSB7</accession>
<proteinExistence type="predicted"/>
<name>A0A835LSB7_9MAGN</name>
<sequence length="150" mass="16796">MRKTVRLVALDFSCYDLVMFVTEVSPTGLMSLVFAVACASKMTDLKGSTSLGIDDSALHKEWDDALCPICMDHPHNAVLLLCSSFDNGCRPYICDSSYRHSNCLDRFKKYFRAALQEPDSVFIENPENPRLDTSESIFRASGSEKQLNGR</sequence>
<evidence type="ECO:0000256" key="1">
    <source>
        <dbReference type="SAM" id="MobiDB-lite"/>
    </source>
</evidence>
<dbReference type="OrthoDB" id="1747415at2759"/>
<dbReference type="InterPro" id="IPR012866">
    <property type="entry name" value="DUF1644"/>
</dbReference>
<evidence type="ECO:0000313" key="2">
    <source>
        <dbReference type="EMBL" id="KAF9606323.1"/>
    </source>
</evidence>
<protein>
    <submittedName>
        <fullName evidence="2">Uncharacterized protein</fullName>
    </submittedName>
</protein>
<keyword evidence="3" id="KW-1185">Reference proteome</keyword>
<organism evidence="2 3">
    <name type="scientific">Coptis chinensis</name>
    <dbReference type="NCBI Taxonomy" id="261450"/>
    <lineage>
        <taxon>Eukaryota</taxon>
        <taxon>Viridiplantae</taxon>
        <taxon>Streptophyta</taxon>
        <taxon>Embryophyta</taxon>
        <taxon>Tracheophyta</taxon>
        <taxon>Spermatophyta</taxon>
        <taxon>Magnoliopsida</taxon>
        <taxon>Ranunculales</taxon>
        <taxon>Ranunculaceae</taxon>
        <taxon>Coptidoideae</taxon>
        <taxon>Coptis</taxon>
    </lineage>
</organism>
<dbReference type="PANTHER" id="PTHR31197">
    <property type="entry name" value="OS01G0612600 PROTEIN"/>
    <property type="match status" value="1"/>
</dbReference>
<dbReference type="AlphaFoldDB" id="A0A835LSB7"/>
<dbReference type="EMBL" id="JADFTS010000005">
    <property type="protein sequence ID" value="KAF9606323.1"/>
    <property type="molecule type" value="Genomic_DNA"/>
</dbReference>
<reference evidence="2 3" key="1">
    <citation type="submission" date="2020-10" db="EMBL/GenBank/DDBJ databases">
        <title>The Coptis chinensis genome and diversification of protoberbering-type alkaloids.</title>
        <authorList>
            <person name="Wang B."/>
            <person name="Shu S."/>
            <person name="Song C."/>
            <person name="Liu Y."/>
        </authorList>
    </citation>
    <scope>NUCLEOTIDE SEQUENCE [LARGE SCALE GENOMIC DNA]</scope>
    <source>
        <strain evidence="2">HL-2020</strain>
        <tissue evidence="2">Leaf</tissue>
    </source>
</reference>
<feature type="region of interest" description="Disordered" evidence="1">
    <location>
        <begin position="124"/>
        <end position="150"/>
    </location>
</feature>